<dbReference type="EMBL" id="MDYP01000006">
    <property type="protein sequence ID" value="OQE09459.1"/>
    <property type="molecule type" value="Genomic_DNA"/>
</dbReference>
<evidence type="ECO:0000313" key="2">
    <source>
        <dbReference type="EMBL" id="OQE09459.1"/>
    </source>
</evidence>
<proteinExistence type="predicted"/>
<keyword evidence="1" id="KW-0812">Transmembrane</keyword>
<dbReference type="AlphaFoldDB" id="A0A1V6S6Y5"/>
<protein>
    <submittedName>
        <fullName evidence="2">Uncharacterized protein</fullName>
    </submittedName>
</protein>
<name>A0A1V6S6Y5_9EURO</name>
<accession>A0A1V6S6Y5</accession>
<organism evidence="2 3">
    <name type="scientific">Penicillium vulpinum</name>
    <dbReference type="NCBI Taxonomy" id="29845"/>
    <lineage>
        <taxon>Eukaryota</taxon>
        <taxon>Fungi</taxon>
        <taxon>Dikarya</taxon>
        <taxon>Ascomycota</taxon>
        <taxon>Pezizomycotina</taxon>
        <taxon>Eurotiomycetes</taxon>
        <taxon>Eurotiomycetidae</taxon>
        <taxon>Eurotiales</taxon>
        <taxon>Aspergillaceae</taxon>
        <taxon>Penicillium</taxon>
    </lineage>
</organism>
<comment type="caution">
    <text evidence="2">The sequence shown here is derived from an EMBL/GenBank/DDBJ whole genome shotgun (WGS) entry which is preliminary data.</text>
</comment>
<keyword evidence="3" id="KW-1185">Reference proteome</keyword>
<sequence length="352" mass="38253">MDPKYSVTICNQSGVTQTYVVFSGPPTINPAPHLVQTNVMFVLREVAGDGGQAYFTMPSTSLFAICGTFDGRSKHDSLQFEVLDSVPVKLGTRADDGTLIYGTTCAMVVPHSSPMFSETSPTTPSGGLGSFCVRTKKDFTAKQAVAGRFVVGLSVSATLIEDIGPSVLCTPLPNERYTITPSSKLYIAAAKDMSSRDPITEKLKEQACEIDFSRLESSSVLLVHNSSNEIHVQAPLNYMLEPRQSSGDNCPSTISGGAIAGIVIGSIAGTLLILWLWRIFRLPGAWSGGDTSDVSYRAPVIRSSTSTRGRKKRRRSGAYGDYVEKPTTVRSVRRYRDRDDLRRPAKVYMTEV</sequence>
<evidence type="ECO:0000313" key="3">
    <source>
        <dbReference type="Proteomes" id="UP000191518"/>
    </source>
</evidence>
<evidence type="ECO:0000256" key="1">
    <source>
        <dbReference type="SAM" id="Phobius"/>
    </source>
</evidence>
<reference evidence="3" key="1">
    <citation type="journal article" date="2017" name="Nat. Microbiol.">
        <title>Global analysis of biosynthetic gene clusters reveals vast potential of secondary metabolite production in Penicillium species.</title>
        <authorList>
            <person name="Nielsen J.C."/>
            <person name="Grijseels S."/>
            <person name="Prigent S."/>
            <person name="Ji B."/>
            <person name="Dainat J."/>
            <person name="Nielsen K.F."/>
            <person name="Frisvad J.C."/>
            <person name="Workman M."/>
            <person name="Nielsen J."/>
        </authorList>
    </citation>
    <scope>NUCLEOTIDE SEQUENCE [LARGE SCALE GENOMIC DNA]</scope>
    <source>
        <strain evidence="3">IBT 29486</strain>
    </source>
</reference>
<keyword evidence="1" id="KW-1133">Transmembrane helix</keyword>
<gene>
    <name evidence="2" type="ORF">PENVUL_c006G01695</name>
</gene>
<dbReference type="Proteomes" id="UP000191518">
    <property type="component" value="Unassembled WGS sequence"/>
</dbReference>
<feature type="transmembrane region" description="Helical" evidence="1">
    <location>
        <begin position="254"/>
        <end position="277"/>
    </location>
</feature>
<keyword evidence="1" id="KW-0472">Membrane</keyword>